<evidence type="ECO:0000313" key="1">
    <source>
        <dbReference type="EMBL" id="RKO92677.1"/>
    </source>
</evidence>
<keyword evidence="2" id="KW-1185">Reference proteome</keyword>
<organism evidence="1 2">
    <name type="scientific">Blyttiomyces helicus</name>
    <dbReference type="NCBI Taxonomy" id="388810"/>
    <lineage>
        <taxon>Eukaryota</taxon>
        <taxon>Fungi</taxon>
        <taxon>Fungi incertae sedis</taxon>
        <taxon>Chytridiomycota</taxon>
        <taxon>Chytridiomycota incertae sedis</taxon>
        <taxon>Chytridiomycetes</taxon>
        <taxon>Chytridiomycetes incertae sedis</taxon>
        <taxon>Blyttiomyces</taxon>
    </lineage>
</organism>
<gene>
    <name evidence="1" type="ORF">BDK51DRAFT_34816</name>
</gene>
<evidence type="ECO:0000313" key="2">
    <source>
        <dbReference type="Proteomes" id="UP000269721"/>
    </source>
</evidence>
<proteinExistence type="predicted"/>
<dbReference type="AlphaFoldDB" id="A0A4V1IS85"/>
<accession>A0A4V1IS85</accession>
<protein>
    <submittedName>
        <fullName evidence="1">Uncharacterized protein</fullName>
    </submittedName>
</protein>
<sequence length="197" mass="21455">MISKLLLLPLSSCLTPTDQPPCTLPCEERAPSINLPVGHHLGGGTMRFMIESMTLPSLPGLFESCPNLVFQFVWSIKRGVDAAKEDFWKTDPAVKAIIEAVRRTDGELNVADVGIQALLHHSPTITELSLLKASLTLATIHALQSHRPLTLLTLGRAGEEEPLFVTEDAEIAFGKLLCARGVSLTRLRFGGPDWPII</sequence>
<dbReference type="EMBL" id="KZ994539">
    <property type="protein sequence ID" value="RKO92677.1"/>
    <property type="molecule type" value="Genomic_DNA"/>
</dbReference>
<dbReference type="Proteomes" id="UP000269721">
    <property type="component" value="Unassembled WGS sequence"/>
</dbReference>
<reference evidence="2" key="1">
    <citation type="journal article" date="2018" name="Nat. Microbiol.">
        <title>Leveraging single-cell genomics to expand the fungal tree of life.</title>
        <authorList>
            <person name="Ahrendt S.R."/>
            <person name="Quandt C.A."/>
            <person name="Ciobanu D."/>
            <person name="Clum A."/>
            <person name="Salamov A."/>
            <person name="Andreopoulos B."/>
            <person name="Cheng J.F."/>
            <person name="Woyke T."/>
            <person name="Pelin A."/>
            <person name="Henrissat B."/>
            <person name="Reynolds N.K."/>
            <person name="Benny G.L."/>
            <person name="Smith M.E."/>
            <person name="James T.Y."/>
            <person name="Grigoriev I.V."/>
        </authorList>
    </citation>
    <scope>NUCLEOTIDE SEQUENCE [LARGE SCALE GENOMIC DNA]</scope>
</reference>
<name>A0A4V1IS85_9FUNG</name>